<accession>A0ABQ5W9P9</accession>
<dbReference type="Gene3D" id="2.40.50.100">
    <property type="match status" value="1"/>
</dbReference>
<dbReference type="InterPro" id="IPR050465">
    <property type="entry name" value="UPF0194_transport"/>
</dbReference>
<dbReference type="Gene3D" id="2.40.30.170">
    <property type="match status" value="1"/>
</dbReference>
<proteinExistence type="predicted"/>
<dbReference type="PANTHER" id="PTHR32347:SF29">
    <property type="entry name" value="UPF0194 MEMBRANE PROTEIN YBHG"/>
    <property type="match status" value="1"/>
</dbReference>
<evidence type="ECO:0000256" key="2">
    <source>
        <dbReference type="ARBA" id="ARBA00023054"/>
    </source>
</evidence>
<dbReference type="Gene3D" id="2.40.420.20">
    <property type="match status" value="1"/>
</dbReference>
<dbReference type="Pfam" id="PF25989">
    <property type="entry name" value="YknX_C"/>
    <property type="match status" value="1"/>
</dbReference>
<dbReference type="InterPro" id="IPR058637">
    <property type="entry name" value="YknX-like_C"/>
</dbReference>
<dbReference type="EMBL" id="BSNS01000020">
    <property type="protein sequence ID" value="GLQ56655.1"/>
    <property type="molecule type" value="Genomic_DNA"/>
</dbReference>
<sequence length="396" mass="42028">MNVWIKRVGVVAIIIAVIGGFAYSMRETPVLVDTAAVAAGTMTVTIREEGVTRVRNVYTVSSPISGYLARTNLETGDRVKAGENVIASIRPPDPPLIDPRTQAELIAARDAVRTAVDIATIELARAETAARMADDDLERAIRLADSGTISTRALQEAQSQAEMQTAQVASARASVAMRKSELASAEARLGSVGTFKDSQACCVDVMAPIDGIVLAIYAESEQAIAAGTRIADLGDTSDLEVSVDLLSSDAVRIAAGTSAIISDWGGDTPLEGRVRRVEPAAFTKVSALGVEEQRVNAVIDLETADPRLGHGYRTLVELVVWQDEDCLQVPISALFRSGQDWNVFLVEQDRVRQIPIEIGRMNGQSAEVVGGLTAGQIVVVHPGDTLADGSLIALRS</sequence>
<feature type="domain" description="YknX-like C-terminal permuted SH3-like" evidence="3">
    <location>
        <begin position="327"/>
        <end position="392"/>
    </location>
</feature>
<dbReference type="PANTHER" id="PTHR32347">
    <property type="entry name" value="EFFLUX SYSTEM COMPONENT YKNX-RELATED"/>
    <property type="match status" value="1"/>
</dbReference>
<organism evidence="4 5">
    <name type="scientific">Devosia nitrariae</name>
    <dbReference type="NCBI Taxonomy" id="2071872"/>
    <lineage>
        <taxon>Bacteria</taxon>
        <taxon>Pseudomonadati</taxon>
        <taxon>Pseudomonadota</taxon>
        <taxon>Alphaproteobacteria</taxon>
        <taxon>Hyphomicrobiales</taxon>
        <taxon>Devosiaceae</taxon>
        <taxon>Devosia</taxon>
    </lineage>
</organism>
<evidence type="ECO:0000259" key="3">
    <source>
        <dbReference type="Pfam" id="PF25989"/>
    </source>
</evidence>
<evidence type="ECO:0000256" key="1">
    <source>
        <dbReference type="ARBA" id="ARBA00004196"/>
    </source>
</evidence>
<keyword evidence="2" id="KW-0175">Coiled coil</keyword>
<reference evidence="5" key="1">
    <citation type="journal article" date="2019" name="Int. J. Syst. Evol. Microbiol.">
        <title>The Global Catalogue of Microorganisms (GCM) 10K type strain sequencing project: providing services to taxonomists for standard genome sequencing and annotation.</title>
        <authorList>
            <consortium name="The Broad Institute Genomics Platform"/>
            <consortium name="The Broad Institute Genome Sequencing Center for Infectious Disease"/>
            <person name="Wu L."/>
            <person name="Ma J."/>
        </authorList>
    </citation>
    <scope>NUCLEOTIDE SEQUENCE [LARGE SCALE GENOMIC DNA]</scope>
    <source>
        <strain evidence="5">NBRC 112416</strain>
    </source>
</reference>
<name>A0ABQ5W9P9_9HYPH</name>
<keyword evidence="5" id="KW-1185">Reference proteome</keyword>
<dbReference type="Gene3D" id="1.10.287.470">
    <property type="entry name" value="Helix hairpin bin"/>
    <property type="match status" value="1"/>
</dbReference>
<dbReference type="Proteomes" id="UP001156691">
    <property type="component" value="Unassembled WGS sequence"/>
</dbReference>
<evidence type="ECO:0000313" key="4">
    <source>
        <dbReference type="EMBL" id="GLQ56655.1"/>
    </source>
</evidence>
<evidence type="ECO:0000313" key="5">
    <source>
        <dbReference type="Proteomes" id="UP001156691"/>
    </source>
</evidence>
<comment type="caution">
    <text evidence="4">The sequence shown here is derived from an EMBL/GenBank/DDBJ whole genome shotgun (WGS) entry which is preliminary data.</text>
</comment>
<protein>
    <submittedName>
        <fullName evidence="4">Membrane protein</fullName>
    </submittedName>
</protein>
<comment type="subcellular location">
    <subcellularLocation>
        <location evidence="1">Cell envelope</location>
    </subcellularLocation>
</comment>
<dbReference type="RefSeq" id="WP_284342043.1">
    <property type="nucleotide sequence ID" value="NZ_BSNS01000020.1"/>
</dbReference>
<gene>
    <name evidence="4" type="ORF">GCM10010862_39140</name>
</gene>